<sequence length="279" mass="32833">MINMNQPKLYSQSNTTQLTDNTDMLNNHLKMIEWHKEENILEIGVGDGRCTTELLIPSFPKDFHSYVGTDISESMVEFAKENYKLPRVKFMKLDIQSPEIPATLHEKFHHIFSMLCLHWVRNNRQASVNMFNLLRPGGEILCSLVEQNSIDDAFFNLSKNPKWAPYGHEKYLTRYFFCDDVAKEWEKHLIDAGFVDVKVIKEEKSYVYDSEENYKNFYLACNPIVKQIPCESTSEYLNDFFEECKRGPMTEITYSDEKKQPVYKLNYVRLVLYARKPSE</sequence>
<keyword evidence="5" id="KW-1185">Reference proteome</keyword>
<dbReference type="Gene3D" id="3.40.50.150">
    <property type="entry name" value="Vaccinia Virus protein VP39"/>
    <property type="match status" value="1"/>
</dbReference>
<protein>
    <recommendedName>
        <fullName evidence="3">Methyltransferase domain-containing protein</fullName>
    </recommendedName>
</protein>
<evidence type="ECO:0000313" key="4">
    <source>
        <dbReference type="EMBL" id="VEN40876.1"/>
    </source>
</evidence>
<dbReference type="SUPFAM" id="SSF53335">
    <property type="entry name" value="S-adenosyl-L-methionine-dependent methyltransferases"/>
    <property type="match status" value="1"/>
</dbReference>
<evidence type="ECO:0000313" key="5">
    <source>
        <dbReference type="Proteomes" id="UP000410492"/>
    </source>
</evidence>
<dbReference type="GO" id="GO:0032259">
    <property type="term" value="P:methylation"/>
    <property type="evidence" value="ECO:0007669"/>
    <property type="project" value="UniProtKB-KW"/>
</dbReference>
<name>A0A653BZZ0_CALMS</name>
<dbReference type="CDD" id="cd02440">
    <property type="entry name" value="AdoMet_MTases"/>
    <property type="match status" value="1"/>
</dbReference>
<evidence type="ECO:0000256" key="2">
    <source>
        <dbReference type="ARBA" id="ARBA00022679"/>
    </source>
</evidence>
<dbReference type="InterPro" id="IPR029063">
    <property type="entry name" value="SAM-dependent_MTases_sf"/>
</dbReference>
<dbReference type="OrthoDB" id="66144at2759"/>
<feature type="domain" description="Methyltransferase" evidence="3">
    <location>
        <begin position="40"/>
        <end position="138"/>
    </location>
</feature>
<proteinExistence type="predicted"/>
<keyword evidence="2" id="KW-0808">Transferase</keyword>
<evidence type="ECO:0000259" key="3">
    <source>
        <dbReference type="Pfam" id="PF13649"/>
    </source>
</evidence>
<dbReference type="Pfam" id="PF13649">
    <property type="entry name" value="Methyltransf_25"/>
    <property type="match status" value="1"/>
</dbReference>
<dbReference type="GO" id="GO:0008168">
    <property type="term" value="F:methyltransferase activity"/>
    <property type="evidence" value="ECO:0007669"/>
    <property type="project" value="UniProtKB-KW"/>
</dbReference>
<reference evidence="4 5" key="1">
    <citation type="submission" date="2019-01" db="EMBL/GenBank/DDBJ databases">
        <authorList>
            <person name="Sayadi A."/>
        </authorList>
    </citation>
    <scope>NUCLEOTIDE SEQUENCE [LARGE SCALE GENOMIC DNA]</scope>
</reference>
<dbReference type="EMBL" id="CAACVG010006664">
    <property type="protein sequence ID" value="VEN40876.1"/>
    <property type="molecule type" value="Genomic_DNA"/>
</dbReference>
<dbReference type="InterPro" id="IPR041698">
    <property type="entry name" value="Methyltransf_25"/>
</dbReference>
<dbReference type="AlphaFoldDB" id="A0A653BZZ0"/>
<dbReference type="PANTHER" id="PTHR43861">
    <property type="entry name" value="TRANS-ACONITATE 2-METHYLTRANSFERASE-RELATED"/>
    <property type="match status" value="1"/>
</dbReference>
<dbReference type="Proteomes" id="UP000410492">
    <property type="component" value="Unassembled WGS sequence"/>
</dbReference>
<gene>
    <name evidence="4" type="ORF">CALMAC_LOCUS4888</name>
</gene>
<dbReference type="PANTHER" id="PTHR43861:SF1">
    <property type="entry name" value="TRANS-ACONITATE 2-METHYLTRANSFERASE"/>
    <property type="match status" value="1"/>
</dbReference>
<evidence type="ECO:0000256" key="1">
    <source>
        <dbReference type="ARBA" id="ARBA00022603"/>
    </source>
</evidence>
<accession>A0A653BZZ0</accession>
<keyword evidence="1" id="KW-0489">Methyltransferase</keyword>
<organism evidence="4 5">
    <name type="scientific">Callosobruchus maculatus</name>
    <name type="common">Southern cowpea weevil</name>
    <name type="synonym">Pulse bruchid</name>
    <dbReference type="NCBI Taxonomy" id="64391"/>
    <lineage>
        <taxon>Eukaryota</taxon>
        <taxon>Metazoa</taxon>
        <taxon>Ecdysozoa</taxon>
        <taxon>Arthropoda</taxon>
        <taxon>Hexapoda</taxon>
        <taxon>Insecta</taxon>
        <taxon>Pterygota</taxon>
        <taxon>Neoptera</taxon>
        <taxon>Endopterygota</taxon>
        <taxon>Coleoptera</taxon>
        <taxon>Polyphaga</taxon>
        <taxon>Cucujiformia</taxon>
        <taxon>Chrysomeloidea</taxon>
        <taxon>Chrysomelidae</taxon>
        <taxon>Bruchinae</taxon>
        <taxon>Bruchini</taxon>
        <taxon>Callosobruchus</taxon>
    </lineage>
</organism>